<name>A0A161R6N6_BACCE</name>
<comment type="caution">
    <text evidence="1">The sequence shown here is derived from an EMBL/GenBank/DDBJ whole genome shotgun (WGS) entry which is preliminary data.</text>
</comment>
<proteinExistence type="predicted"/>
<protein>
    <submittedName>
        <fullName evidence="1">Uncharacterized protein</fullName>
    </submittedName>
</protein>
<dbReference type="AlphaFoldDB" id="A0A161R6N6"/>
<sequence>MLEPFYEALEKELDGEQMEVGDEYVYTCRNATVVFSMDLDSNKEKVFSVKIIGGEVKYIDVEIPVFENVG</sequence>
<dbReference type="RefSeq" id="WP_063259578.1">
    <property type="nucleotide sequence ID" value="NZ_LJKE01000015.1"/>
</dbReference>
<reference evidence="1 2" key="1">
    <citation type="submission" date="2015-09" db="EMBL/GenBank/DDBJ databases">
        <title>Bacillus cereus food isolates.</title>
        <authorList>
            <person name="Boekhorst J."/>
        </authorList>
    </citation>
    <scope>NUCLEOTIDE SEQUENCE [LARGE SCALE GENOMIC DNA]</scope>
    <source>
        <strain evidence="1 2">B4088</strain>
    </source>
</reference>
<gene>
    <name evidence="1" type="ORF">B4088_0342</name>
</gene>
<dbReference type="PATRIC" id="fig|1396.535.peg.4086"/>
<dbReference type="EMBL" id="LJKE01000015">
    <property type="protein sequence ID" value="KZD71881.1"/>
    <property type="molecule type" value="Genomic_DNA"/>
</dbReference>
<evidence type="ECO:0000313" key="2">
    <source>
        <dbReference type="Proteomes" id="UP000076482"/>
    </source>
</evidence>
<organism evidence="1 2">
    <name type="scientific">Bacillus cereus</name>
    <dbReference type="NCBI Taxonomy" id="1396"/>
    <lineage>
        <taxon>Bacteria</taxon>
        <taxon>Bacillati</taxon>
        <taxon>Bacillota</taxon>
        <taxon>Bacilli</taxon>
        <taxon>Bacillales</taxon>
        <taxon>Bacillaceae</taxon>
        <taxon>Bacillus</taxon>
        <taxon>Bacillus cereus group</taxon>
    </lineage>
</organism>
<dbReference type="Proteomes" id="UP000076482">
    <property type="component" value="Unassembled WGS sequence"/>
</dbReference>
<accession>A0A161R6N6</accession>
<evidence type="ECO:0000313" key="1">
    <source>
        <dbReference type="EMBL" id="KZD71881.1"/>
    </source>
</evidence>